<accession>A0A6J2QEC6</accession>
<dbReference type="GeneID" id="115013914"/>
<proteinExistence type="predicted"/>
<dbReference type="AlphaFoldDB" id="A0A6J2QEC6"/>
<name>A0A6J2QEC6_COTGO</name>
<dbReference type="KEGG" id="cgob:115013914"/>
<evidence type="ECO:0000256" key="1">
    <source>
        <dbReference type="SAM" id="SignalP"/>
    </source>
</evidence>
<dbReference type="FunCoup" id="A0A6J2QEC6">
    <property type="interactions" value="3"/>
</dbReference>
<reference evidence="3" key="1">
    <citation type="submission" date="2025-08" db="UniProtKB">
        <authorList>
            <consortium name="RefSeq"/>
        </authorList>
    </citation>
    <scope>IDENTIFICATION</scope>
</reference>
<dbReference type="SUPFAM" id="SSF56973">
    <property type="entry name" value="Aerolisin/ETX pore-forming domain"/>
    <property type="match status" value="1"/>
</dbReference>
<feature type="chain" id="PRO_5026878389" evidence="1">
    <location>
        <begin position="25"/>
        <end position="397"/>
    </location>
</feature>
<dbReference type="Gene3D" id="2.170.15.10">
    <property type="entry name" value="Proaerolysin, chain A, domain 3"/>
    <property type="match status" value="1"/>
</dbReference>
<dbReference type="PANTHER" id="PTHR31649:SF1">
    <property type="entry name" value="FARNESOIC ACID O-METHYL TRANSFERASE DOMAIN-CONTAINING PROTEIN"/>
    <property type="match status" value="1"/>
</dbReference>
<protein>
    <submittedName>
        <fullName evidence="3">Natterin-3-like</fullName>
    </submittedName>
</protein>
<dbReference type="InParanoid" id="A0A6J2QEC6"/>
<evidence type="ECO:0000313" key="3">
    <source>
        <dbReference type="RefSeq" id="XP_029296339.1"/>
    </source>
</evidence>
<dbReference type="Proteomes" id="UP000504630">
    <property type="component" value="Chromosome 9"/>
</dbReference>
<feature type="signal peptide" evidence="1">
    <location>
        <begin position="1"/>
        <end position="24"/>
    </location>
</feature>
<dbReference type="OrthoDB" id="1925699at2759"/>
<evidence type="ECO:0000313" key="2">
    <source>
        <dbReference type="Proteomes" id="UP000504630"/>
    </source>
</evidence>
<dbReference type="RefSeq" id="XP_029296339.1">
    <property type="nucleotide sequence ID" value="XM_029440479.1"/>
</dbReference>
<organism evidence="2 3">
    <name type="scientific">Cottoperca gobio</name>
    <name type="common">Frogmouth</name>
    <name type="synonym">Aphritis gobio</name>
    <dbReference type="NCBI Taxonomy" id="56716"/>
    <lineage>
        <taxon>Eukaryota</taxon>
        <taxon>Metazoa</taxon>
        <taxon>Chordata</taxon>
        <taxon>Craniata</taxon>
        <taxon>Vertebrata</taxon>
        <taxon>Euteleostomi</taxon>
        <taxon>Actinopterygii</taxon>
        <taxon>Neopterygii</taxon>
        <taxon>Teleostei</taxon>
        <taxon>Neoteleostei</taxon>
        <taxon>Acanthomorphata</taxon>
        <taxon>Eupercaria</taxon>
        <taxon>Perciformes</taxon>
        <taxon>Notothenioidei</taxon>
        <taxon>Bovichtidae</taxon>
        <taxon>Cottoperca</taxon>
    </lineage>
</organism>
<dbReference type="CDD" id="cd20220">
    <property type="entry name" value="PFM_natterin-3-like"/>
    <property type="match status" value="1"/>
</dbReference>
<gene>
    <name evidence="3" type="primary">LOC115013914</name>
</gene>
<keyword evidence="2" id="KW-1185">Reference proteome</keyword>
<sequence>MPRRMRAMKLSVLLLLALPALSSAGFFSCEKNDEPVLLLDPDLEDRVPNITAKGTTYQAGPTTRAIEDKLVRSSLFKFDQTNLQWQTFDSSLSNRVISIDNGYVDRTDYVCKFQCQAGFYNPKMGPHCNYPAGGKEYLGYPFEILVNKDNFEFLEWKDGSYGSVPPNSVKTCENFKLYVGKNKYGLGKVDVKNEAFFLPWKGTEYWYKQYQVLTFDTEIKSEHMSDVKYNTDKVKIIVYSPETIRNSTIINLDCQPVTQSATLTKTTEMQETWETSFSMTLGIKTSITAEIPSFASASIEFSVTKTFQFTERTTYIESITHSISVQHIVPPNHSCNVRMVAYKYAGKIPFTARLSRTYSNGDTRWTSISGTYDSVQIGKVMSVVDRCEPVPNPKACP</sequence>
<dbReference type="PROSITE" id="PS51257">
    <property type="entry name" value="PROKAR_LIPOPROTEIN"/>
    <property type="match status" value="1"/>
</dbReference>
<dbReference type="PANTHER" id="PTHR31649">
    <property type="entry name" value="AGAP009604-PA"/>
    <property type="match status" value="1"/>
</dbReference>
<keyword evidence="1" id="KW-0732">Signal</keyword>